<reference evidence="7 8" key="1">
    <citation type="submission" date="2018-04" db="EMBL/GenBank/DDBJ databases">
        <title>Genome sequencing of Flavobacterium sp. HYN0059.</title>
        <authorList>
            <person name="Yi H."/>
            <person name="Baek C."/>
        </authorList>
    </citation>
    <scope>NUCLEOTIDE SEQUENCE [LARGE SCALE GENOMIC DNA]</scope>
    <source>
        <strain evidence="7 8">HYN0059</strain>
    </source>
</reference>
<evidence type="ECO:0000313" key="7">
    <source>
        <dbReference type="EMBL" id="AWH86289.1"/>
    </source>
</evidence>
<dbReference type="RefSeq" id="WP_108779012.1">
    <property type="nucleotide sequence ID" value="NZ_CP029186.1"/>
</dbReference>
<dbReference type="GO" id="GO:0016020">
    <property type="term" value="C:membrane"/>
    <property type="evidence" value="ECO:0007669"/>
    <property type="project" value="UniProtKB-SubCell"/>
</dbReference>
<dbReference type="AlphaFoldDB" id="A0A2S1R131"/>
<evidence type="ECO:0000256" key="4">
    <source>
        <dbReference type="ARBA" id="ARBA00023136"/>
    </source>
</evidence>
<dbReference type="EMBL" id="CP029186">
    <property type="protein sequence ID" value="AWH86289.1"/>
    <property type="molecule type" value="Genomic_DNA"/>
</dbReference>
<feature type="domain" description="Methylamine utilisation protein MauE" evidence="6">
    <location>
        <begin position="8"/>
        <end position="134"/>
    </location>
</feature>
<keyword evidence="3 5" id="KW-1133">Transmembrane helix</keyword>
<organism evidence="7 8">
    <name type="scientific">Flavobacterium album</name>
    <dbReference type="NCBI Taxonomy" id="2175091"/>
    <lineage>
        <taxon>Bacteria</taxon>
        <taxon>Pseudomonadati</taxon>
        <taxon>Bacteroidota</taxon>
        <taxon>Flavobacteriia</taxon>
        <taxon>Flavobacteriales</taxon>
        <taxon>Flavobacteriaceae</taxon>
        <taxon>Flavobacterium</taxon>
    </lineage>
</organism>
<feature type="transmembrane region" description="Helical" evidence="5">
    <location>
        <begin position="47"/>
        <end position="70"/>
    </location>
</feature>
<dbReference type="OrthoDB" id="673785at2"/>
<dbReference type="InterPro" id="IPR009908">
    <property type="entry name" value="Methylamine_util_MauE"/>
</dbReference>
<feature type="transmembrane region" description="Helical" evidence="5">
    <location>
        <begin position="77"/>
        <end position="99"/>
    </location>
</feature>
<feature type="transmembrane region" description="Helical" evidence="5">
    <location>
        <begin position="119"/>
        <end position="136"/>
    </location>
</feature>
<evidence type="ECO:0000256" key="2">
    <source>
        <dbReference type="ARBA" id="ARBA00022692"/>
    </source>
</evidence>
<evidence type="ECO:0000256" key="3">
    <source>
        <dbReference type="ARBA" id="ARBA00022989"/>
    </source>
</evidence>
<feature type="transmembrane region" description="Helical" evidence="5">
    <location>
        <begin position="9"/>
        <end position="27"/>
    </location>
</feature>
<proteinExistence type="predicted"/>
<dbReference type="Proteomes" id="UP000244929">
    <property type="component" value="Chromosome"/>
</dbReference>
<protein>
    <recommendedName>
        <fullName evidence="6">Methylamine utilisation protein MauE domain-containing protein</fullName>
    </recommendedName>
</protein>
<evidence type="ECO:0000313" key="8">
    <source>
        <dbReference type="Proteomes" id="UP000244929"/>
    </source>
</evidence>
<gene>
    <name evidence="7" type="ORF">HYN59_14750</name>
</gene>
<accession>A0A2S1R131</accession>
<dbReference type="Pfam" id="PF07291">
    <property type="entry name" value="MauE"/>
    <property type="match status" value="1"/>
</dbReference>
<name>A0A2S1R131_9FLAO</name>
<keyword evidence="4 5" id="KW-0472">Membrane</keyword>
<keyword evidence="8" id="KW-1185">Reference proteome</keyword>
<evidence type="ECO:0000256" key="5">
    <source>
        <dbReference type="SAM" id="Phobius"/>
    </source>
</evidence>
<comment type="subcellular location">
    <subcellularLocation>
        <location evidence="1">Membrane</location>
        <topology evidence="1">Multi-pass membrane protein</topology>
    </subcellularLocation>
</comment>
<evidence type="ECO:0000259" key="6">
    <source>
        <dbReference type="Pfam" id="PF07291"/>
    </source>
</evidence>
<keyword evidence="2 5" id="KW-0812">Transmembrane</keyword>
<dbReference type="GO" id="GO:0030416">
    <property type="term" value="P:methylamine metabolic process"/>
    <property type="evidence" value="ECO:0007669"/>
    <property type="project" value="InterPro"/>
</dbReference>
<sequence>MKTISYRKVIIDIICYLYVLLFIYAAVSKFLDFENFRVQLGQSPLLSAFAAWLSWAVPVSEIIFAILVLIERTRTIGLFLSFFLMMMFSSYIYIILNYSESIPCSCGGILEKMGWIEHLWFNIGFVVLAVIGILLSNNKDNSHEN</sequence>
<evidence type="ECO:0000256" key="1">
    <source>
        <dbReference type="ARBA" id="ARBA00004141"/>
    </source>
</evidence>
<dbReference type="KEGG" id="falb:HYN59_14750"/>